<evidence type="ECO:0000256" key="6">
    <source>
        <dbReference type="ARBA" id="ARBA00023274"/>
    </source>
</evidence>
<feature type="compositionally biased region" description="Basic residues" evidence="8">
    <location>
        <begin position="118"/>
        <end position="135"/>
    </location>
</feature>
<dbReference type="OMA" id="NAPNPKT"/>
<evidence type="ECO:0000313" key="9">
    <source>
        <dbReference type="EMBL" id="KIV96408.1"/>
    </source>
</evidence>
<dbReference type="STRING" id="212818.A0A0D2ABW3"/>
<dbReference type="AlphaFoldDB" id="A0A0D2ABW3"/>
<name>A0A0D2ABW3_EXOME</name>
<comment type="function">
    <text evidence="7">Component of the signal recognition particle (SRP) complex, a ribonucleoprotein complex that mediates the cotranslational targeting of secretory and membrane proteins to the endoplasmic reticulum (ER).</text>
</comment>
<evidence type="ECO:0000256" key="4">
    <source>
        <dbReference type="ARBA" id="ARBA00022884"/>
    </source>
</evidence>
<evidence type="ECO:0000313" key="10">
    <source>
        <dbReference type="Proteomes" id="UP000054302"/>
    </source>
</evidence>
<dbReference type="RefSeq" id="XP_016227982.1">
    <property type="nucleotide sequence ID" value="XM_016364333.1"/>
</dbReference>
<dbReference type="Gene3D" id="3.30.720.10">
    <property type="entry name" value="Signal recognition particle alu RNA binding heterodimer, srp9/1"/>
    <property type="match status" value="1"/>
</dbReference>
<keyword evidence="6 7" id="KW-0687">Ribonucleoprotein</keyword>
<comment type="similarity">
    <text evidence="2 7">Belongs to the SRP14 family.</text>
</comment>
<accession>A0A0D2ABW3</accession>
<feature type="region of interest" description="Disordered" evidence="8">
    <location>
        <begin position="58"/>
        <end position="85"/>
    </location>
</feature>
<comment type="subcellular location">
    <subcellularLocation>
        <location evidence="1 7">Cytoplasm</location>
    </subcellularLocation>
</comment>
<dbReference type="GO" id="GO:0006614">
    <property type="term" value="P:SRP-dependent cotranslational protein targeting to membrane"/>
    <property type="evidence" value="ECO:0007669"/>
    <property type="project" value="UniProtKB-UniRule"/>
</dbReference>
<gene>
    <name evidence="9" type="ORF">PV10_00280</name>
</gene>
<keyword evidence="10" id="KW-1185">Reference proteome</keyword>
<sequence>MSRQERLSNDEFLTRLTTLFTSTHSSGHGSIYLTQKPLVSTEDSTSSSSPPQVLIRATDGLSKSHRVAKSGNNKSKSQSAGSIRPKVRLATVVEAEDVDSFYVKYAESCKKGMEALRKRDKKKAKEKAKAKKKGKSSTAPVKAAS</sequence>
<dbReference type="InterPro" id="IPR003210">
    <property type="entry name" value="Signal_recog_particle_SRP14"/>
</dbReference>
<dbReference type="HOGENOM" id="CLU_094309_1_0_1"/>
<dbReference type="InterPro" id="IPR009018">
    <property type="entry name" value="Signal_recog_particle_SRP9/14"/>
</dbReference>
<feature type="region of interest" description="Disordered" evidence="8">
    <location>
        <begin position="113"/>
        <end position="145"/>
    </location>
</feature>
<keyword evidence="4 7" id="KW-0694">RNA-binding</keyword>
<dbReference type="VEuPathDB" id="FungiDB:PV10_00280"/>
<organism evidence="9 10">
    <name type="scientific">Exophiala mesophila</name>
    <name type="common">Black yeast-like fungus</name>
    <dbReference type="NCBI Taxonomy" id="212818"/>
    <lineage>
        <taxon>Eukaryota</taxon>
        <taxon>Fungi</taxon>
        <taxon>Dikarya</taxon>
        <taxon>Ascomycota</taxon>
        <taxon>Pezizomycotina</taxon>
        <taxon>Eurotiomycetes</taxon>
        <taxon>Chaetothyriomycetidae</taxon>
        <taxon>Chaetothyriales</taxon>
        <taxon>Herpotrichiellaceae</taxon>
        <taxon>Exophiala</taxon>
    </lineage>
</organism>
<feature type="compositionally biased region" description="Polar residues" evidence="8">
    <location>
        <begin position="70"/>
        <end position="81"/>
    </location>
</feature>
<keyword evidence="3 7" id="KW-0963">Cytoplasm</keyword>
<dbReference type="Pfam" id="PF02290">
    <property type="entry name" value="SRP14"/>
    <property type="match status" value="1"/>
</dbReference>
<protein>
    <recommendedName>
        <fullName evidence="7">Signal recognition particle subunit SRP14</fullName>
    </recommendedName>
    <alternativeName>
        <fullName evidence="7">Signal recognition particle 14 kDa protein</fullName>
    </alternativeName>
</protein>
<dbReference type="GO" id="GO:0008312">
    <property type="term" value="F:7S RNA binding"/>
    <property type="evidence" value="ECO:0007669"/>
    <property type="project" value="UniProtKB-UniRule"/>
</dbReference>
<evidence type="ECO:0000256" key="8">
    <source>
        <dbReference type="SAM" id="MobiDB-lite"/>
    </source>
</evidence>
<keyword evidence="5 7" id="KW-0733">Signal recognition particle</keyword>
<dbReference type="GO" id="GO:0005786">
    <property type="term" value="C:signal recognition particle, endoplasmic reticulum targeting"/>
    <property type="evidence" value="ECO:0007669"/>
    <property type="project" value="UniProtKB-UniRule"/>
</dbReference>
<dbReference type="PANTHER" id="PTHR12013">
    <property type="entry name" value="SIGNAL RECOGNITION PARTICLE 14 KD PROTEIN"/>
    <property type="match status" value="1"/>
</dbReference>
<reference evidence="9 10" key="1">
    <citation type="submission" date="2015-01" db="EMBL/GenBank/DDBJ databases">
        <title>The Genome Sequence of Exophiala mesophila CBS40295.</title>
        <authorList>
            <consortium name="The Broad Institute Genomics Platform"/>
            <person name="Cuomo C."/>
            <person name="de Hoog S."/>
            <person name="Gorbushina A."/>
            <person name="Stielow B."/>
            <person name="Teixiera M."/>
            <person name="Abouelleil A."/>
            <person name="Chapman S.B."/>
            <person name="Priest M."/>
            <person name="Young S.K."/>
            <person name="Wortman J."/>
            <person name="Nusbaum C."/>
            <person name="Birren B."/>
        </authorList>
    </citation>
    <scope>NUCLEOTIDE SEQUENCE [LARGE SCALE GENOMIC DNA]</scope>
    <source>
        <strain evidence="9 10">CBS 40295</strain>
    </source>
</reference>
<evidence type="ECO:0000256" key="7">
    <source>
        <dbReference type="RuleBase" id="RU368100"/>
    </source>
</evidence>
<evidence type="ECO:0000256" key="5">
    <source>
        <dbReference type="ARBA" id="ARBA00023135"/>
    </source>
</evidence>
<dbReference type="OrthoDB" id="19209at2759"/>
<evidence type="ECO:0000256" key="3">
    <source>
        <dbReference type="ARBA" id="ARBA00022490"/>
    </source>
</evidence>
<evidence type="ECO:0000256" key="2">
    <source>
        <dbReference type="ARBA" id="ARBA00010349"/>
    </source>
</evidence>
<dbReference type="SUPFAM" id="SSF54762">
    <property type="entry name" value="Signal recognition particle alu RNA binding heterodimer, SRP9/14"/>
    <property type="match status" value="1"/>
</dbReference>
<evidence type="ECO:0000256" key="1">
    <source>
        <dbReference type="ARBA" id="ARBA00004496"/>
    </source>
</evidence>
<dbReference type="Proteomes" id="UP000054302">
    <property type="component" value="Unassembled WGS sequence"/>
</dbReference>
<proteinExistence type="inferred from homology"/>
<dbReference type="GeneID" id="27318125"/>
<dbReference type="GO" id="GO:0030942">
    <property type="term" value="F:endoplasmic reticulum signal peptide binding"/>
    <property type="evidence" value="ECO:0007669"/>
    <property type="project" value="UniProtKB-UniRule"/>
</dbReference>
<dbReference type="EMBL" id="KN847520">
    <property type="protein sequence ID" value="KIV96408.1"/>
    <property type="molecule type" value="Genomic_DNA"/>
</dbReference>
<comment type="subunit">
    <text evidence="7">Component of a fungal signal recognition particle (SRP) complex that consists of a 7SL RNA molecule (scR1) and at least six protein subunits: SRP72, SRP68, SRP54, SEC65, SRP21 and SRP14.</text>
</comment>